<dbReference type="AlphaFoldDB" id="A0A0J8UF91"/>
<dbReference type="EMBL" id="DS016990">
    <property type="protein sequence ID" value="KMU86033.1"/>
    <property type="molecule type" value="Genomic_DNA"/>
</dbReference>
<accession>A0A0J8UF91</accession>
<dbReference type="InterPro" id="IPR014729">
    <property type="entry name" value="Rossmann-like_a/b/a_fold"/>
</dbReference>
<evidence type="ECO:0000259" key="6">
    <source>
        <dbReference type="Pfam" id="PF00958"/>
    </source>
</evidence>
<dbReference type="SUPFAM" id="SSF52402">
    <property type="entry name" value="Adenine nucleotide alpha hydrolases-like"/>
    <property type="match status" value="1"/>
</dbReference>
<evidence type="ECO:0000256" key="5">
    <source>
        <dbReference type="ARBA" id="ARBA00022840"/>
    </source>
</evidence>
<feature type="domain" description="GMP synthase C-terminal" evidence="6">
    <location>
        <begin position="117"/>
        <end position="186"/>
    </location>
</feature>
<dbReference type="PANTHER" id="PTHR11922:SF2">
    <property type="entry name" value="GMP SYNTHASE [GLUTAMINE-HYDROLYZING]"/>
    <property type="match status" value="1"/>
</dbReference>
<protein>
    <submittedName>
        <fullName evidence="7">GMP synthase</fullName>
    </submittedName>
</protein>
<dbReference type="GO" id="GO:0005524">
    <property type="term" value="F:ATP binding"/>
    <property type="evidence" value="ECO:0007669"/>
    <property type="project" value="UniProtKB-KW"/>
</dbReference>
<keyword evidence="4" id="KW-0658">Purine biosynthesis</keyword>
<sequence>MSLSLFLSRVLVQQSKHTITLEGCQRFVASFTKHFVPPLIFDLVQRMQEGAGLKLIEPLRELFKDEVRQLGRELGIHNDLVMRHPFPGPGIAIRVLGEVTPERVEIARRADHIFISMIREAGLYDKIAQAYAALDPTKAVGVMGDKRVHAEMIVLRAVETSDCKVSTRIINEVHGVSRVLYDISSKVSPISSRYLKFSVTDDVPASRNHRDGIVESSVSLLIAFLYFKKWFADRISGGISWSTLRDTLPSVWARRLAHRNKSCILDSEIIKLATAMMSQTALKSNSHQDALGSQSSDSHLKANSLRTHLYGVLCTTRLSPVGLKRGQGTPFGAKYLGASQKPLKAERLLLIGQSISHHNICAEDLIDLCAYP</sequence>
<evidence type="ECO:0000313" key="7">
    <source>
        <dbReference type="EMBL" id="KMU86033.1"/>
    </source>
</evidence>
<keyword evidence="1" id="KW-0436">Ligase</keyword>
<keyword evidence="5" id="KW-0067">ATP-binding</keyword>
<keyword evidence="2" id="KW-0547">Nucleotide-binding</keyword>
<keyword evidence="3" id="KW-0332">GMP biosynthesis</keyword>
<dbReference type="VEuPathDB" id="FungiDB:CIHG_03564"/>
<dbReference type="PANTHER" id="PTHR11922">
    <property type="entry name" value="GMP SYNTHASE-RELATED"/>
    <property type="match status" value="1"/>
</dbReference>
<proteinExistence type="predicted"/>
<dbReference type="STRING" id="396776.A0A0J8UF91"/>
<dbReference type="Proteomes" id="UP000054563">
    <property type="component" value="Unassembled WGS sequence"/>
</dbReference>
<evidence type="ECO:0000256" key="3">
    <source>
        <dbReference type="ARBA" id="ARBA00022749"/>
    </source>
</evidence>
<name>A0A0J8UF91_COCIT</name>
<evidence type="ECO:0000313" key="8">
    <source>
        <dbReference type="Proteomes" id="UP000054563"/>
    </source>
</evidence>
<dbReference type="SUPFAM" id="SSF54810">
    <property type="entry name" value="GMP synthetase C-terminal dimerisation domain"/>
    <property type="match status" value="1"/>
</dbReference>
<reference evidence="8" key="1">
    <citation type="journal article" date="2010" name="Genome Res.">
        <title>Population genomic sequencing of Coccidioides fungi reveals recent hybridization and transposon control.</title>
        <authorList>
            <person name="Neafsey D.E."/>
            <person name="Barker B.M."/>
            <person name="Sharpton T.J."/>
            <person name="Stajich J.E."/>
            <person name="Park D.J."/>
            <person name="Whiston E."/>
            <person name="Hung C.-Y."/>
            <person name="McMahan C."/>
            <person name="White J."/>
            <person name="Sykes S."/>
            <person name="Heiman D."/>
            <person name="Young S."/>
            <person name="Zeng Q."/>
            <person name="Abouelleil A."/>
            <person name="Aftuck L."/>
            <person name="Bessette D."/>
            <person name="Brown A."/>
            <person name="FitzGerald M."/>
            <person name="Lui A."/>
            <person name="Macdonald J.P."/>
            <person name="Priest M."/>
            <person name="Orbach M.J."/>
            <person name="Galgiani J.N."/>
            <person name="Kirkland T.N."/>
            <person name="Cole G.T."/>
            <person name="Birren B.W."/>
            <person name="Henn M.R."/>
            <person name="Taylor J.W."/>
            <person name="Rounsley S.D."/>
        </authorList>
    </citation>
    <scope>NUCLEOTIDE SEQUENCE [LARGE SCALE GENOMIC DNA]</scope>
    <source>
        <strain evidence="8">H538.4</strain>
    </source>
</reference>
<evidence type="ECO:0000256" key="4">
    <source>
        <dbReference type="ARBA" id="ARBA00022755"/>
    </source>
</evidence>
<dbReference type="Pfam" id="PF00958">
    <property type="entry name" value="GMP_synt_C"/>
    <property type="match status" value="1"/>
</dbReference>
<dbReference type="InterPro" id="IPR001674">
    <property type="entry name" value="GMP_synth_C"/>
</dbReference>
<dbReference type="Gene3D" id="3.30.300.10">
    <property type="match status" value="1"/>
</dbReference>
<organism evidence="7 8">
    <name type="scientific">Coccidioides immitis H538.4</name>
    <dbReference type="NCBI Taxonomy" id="396776"/>
    <lineage>
        <taxon>Eukaryota</taxon>
        <taxon>Fungi</taxon>
        <taxon>Dikarya</taxon>
        <taxon>Ascomycota</taxon>
        <taxon>Pezizomycotina</taxon>
        <taxon>Eurotiomycetes</taxon>
        <taxon>Eurotiomycetidae</taxon>
        <taxon>Onygenales</taxon>
        <taxon>Onygenaceae</taxon>
        <taxon>Coccidioides</taxon>
    </lineage>
</organism>
<dbReference type="GO" id="GO:0005829">
    <property type="term" value="C:cytosol"/>
    <property type="evidence" value="ECO:0007669"/>
    <property type="project" value="TreeGrafter"/>
</dbReference>
<dbReference type="Gene3D" id="3.40.50.620">
    <property type="entry name" value="HUPs"/>
    <property type="match status" value="1"/>
</dbReference>
<dbReference type="GO" id="GO:0003921">
    <property type="term" value="F:GMP synthase activity"/>
    <property type="evidence" value="ECO:0007669"/>
    <property type="project" value="TreeGrafter"/>
</dbReference>
<evidence type="ECO:0000256" key="2">
    <source>
        <dbReference type="ARBA" id="ARBA00022741"/>
    </source>
</evidence>
<gene>
    <name evidence="7" type="ORF">CIHG_03564</name>
</gene>
<evidence type="ECO:0000256" key="1">
    <source>
        <dbReference type="ARBA" id="ARBA00022598"/>
    </source>
</evidence>